<gene>
    <name evidence="2" type="ORF">KV395_04275</name>
</gene>
<dbReference type="Gene3D" id="1.10.10.10">
    <property type="entry name" value="Winged helix-like DNA-binding domain superfamily/Winged helix DNA-binding domain"/>
    <property type="match status" value="1"/>
</dbReference>
<sequence>MTTQEIGRVELPDLATRRQVAEYTQTSVPTLARWAGEGQGPKFVRLGGAVRYRRADVLAWIEASSAGAA</sequence>
<feature type="domain" description="Helix-turn-helix" evidence="1">
    <location>
        <begin position="18"/>
        <end position="63"/>
    </location>
</feature>
<evidence type="ECO:0000313" key="2">
    <source>
        <dbReference type="EMBL" id="WDM42533.1"/>
    </source>
</evidence>
<dbReference type="EMBL" id="CP078075">
    <property type="protein sequence ID" value="WDM42533.1"/>
    <property type="molecule type" value="Genomic_DNA"/>
</dbReference>
<dbReference type="Proteomes" id="UP001215097">
    <property type="component" value="Chromosome"/>
</dbReference>
<dbReference type="InterPro" id="IPR036388">
    <property type="entry name" value="WH-like_DNA-bd_sf"/>
</dbReference>
<organism evidence="2 3">
    <name type="scientific">Microbacterium luteolum</name>
    <name type="common">Aureobacterium luteolum</name>
    <dbReference type="NCBI Taxonomy" id="69367"/>
    <lineage>
        <taxon>Bacteria</taxon>
        <taxon>Bacillati</taxon>
        <taxon>Actinomycetota</taxon>
        <taxon>Actinomycetes</taxon>
        <taxon>Micrococcales</taxon>
        <taxon>Microbacteriaceae</taxon>
        <taxon>Microbacterium</taxon>
    </lineage>
</organism>
<proteinExistence type="predicted"/>
<name>A0ABY7XRN0_MICLT</name>
<dbReference type="Pfam" id="PF12728">
    <property type="entry name" value="HTH_17"/>
    <property type="match status" value="1"/>
</dbReference>
<dbReference type="InterPro" id="IPR009061">
    <property type="entry name" value="DNA-bd_dom_put_sf"/>
</dbReference>
<accession>A0ABY7XRN0</accession>
<reference evidence="2 3" key="1">
    <citation type="submission" date="2021-06" db="EMBL/GenBank/DDBJ databases">
        <title>Genome-based taxonomic framework of Microbacterium strains isolated from marine environment, the description of four new species and reclassification of four preexisting species.</title>
        <authorList>
            <person name="Lee S.D."/>
            <person name="Kim S.-M."/>
            <person name="Byeon Y.-S."/>
            <person name="Yang H.L."/>
            <person name="Kim I.S."/>
        </authorList>
    </citation>
    <scope>NUCLEOTIDE SEQUENCE [LARGE SCALE GENOMIC DNA]</scope>
    <source>
        <strain evidence="2 3">KACC 14465</strain>
    </source>
</reference>
<evidence type="ECO:0000313" key="3">
    <source>
        <dbReference type="Proteomes" id="UP001215097"/>
    </source>
</evidence>
<keyword evidence="3" id="KW-1185">Reference proteome</keyword>
<dbReference type="SUPFAM" id="SSF46955">
    <property type="entry name" value="Putative DNA-binding domain"/>
    <property type="match status" value="1"/>
</dbReference>
<evidence type="ECO:0000259" key="1">
    <source>
        <dbReference type="Pfam" id="PF12728"/>
    </source>
</evidence>
<dbReference type="InterPro" id="IPR041657">
    <property type="entry name" value="HTH_17"/>
</dbReference>
<protein>
    <submittedName>
        <fullName evidence="2">Helix-turn-helix domain-containing protein</fullName>
    </submittedName>
</protein>